<dbReference type="InterPro" id="IPR050128">
    <property type="entry name" value="Sulfate_adenylyltrnsfr_sub2"/>
</dbReference>
<evidence type="ECO:0000313" key="2">
    <source>
        <dbReference type="EMBL" id="QJA84652.1"/>
    </source>
</evidence>
<reference evidence="2" key="1">
    <citation type="submission" date="2020-03" db="EMBL/GenBank/DDBJ databases">
        <title>The deep terrestrial virosphere.</title>
        <authorList>
            <person name="Holmfeldt K."/>
            <person name="Nilsson E."/>
            <person name="Simone D."/>
            <person name="Lopez-Fernandez M."/>
            <person name="Wu X."/>
            <person name="de Brujin I."/>
            <person name="Lundin D."/>
            <person name="Andersson A."/>
            <person name="Bertilsson S."/>
            <person name="Dopson M."/>
        </authorList>
    </citation>
    <scope>NUCLEOTIDE SEQUENCE</scope>
    <source>
        <strain evidence="2">MM415A00178</strain>
        <strain evidence="3">MM415B03023</strain>
    </source>
</reference>
<proteinExistence type="predicted"/>
<dbReference type="Gene3D" id="3.40.50.620">
    <property type="entry name" value="HUPs"/>
    <property type="match status" value="1"/>
</dbReference>
<dbReference type="AlphaFoldDB" id="A0A6M3KS27"/>
<gene>
    <name evidence="2" type="ORF">MM415A00178_0062</name>
    <name evidence="3" type="ORF">MM415B03023_0004</name>
</gene>
<evidence type="ECO:0000259" key="1">
    <source>
        <dbReference type="Pfam" id="PF01507"/>
    </source>
</evidence>
<dbReference type="SUPFAM" id="SSF52402">
    <property type="entry name" value="Adenine nucleotide alpha hydrolases-like"/>
    <property type="match status" value="1"/>
</dbReference>
<name>A0A6M3KS27_9ZZZZ</name>
<evidence type="ECO:0000313" key="3">
    <source>
        <dbReference type="EMBL" id="QJA87270.1"/>
    </source>
</evidence>
<dbReference type="Pfam" id="PF01507">
    <property type="entry name" value="PAPS_reduct"/>
    <property type="match status" value="1"/>
</dbReference>
<organism evidence="2">
    <name type="scientific">viral metagenome</name>
    <dbReference type="NCBI Taxonomy" id="1070528"/>
    <lineage>
        <taxon>unclassified sequences</taxon>
        <taxon>metagenomes</taxon>
        <taxon>organismal metagenomes</taxon>
    </lineage>
</organism>
<dbReference type="EMBL" id="MT142693">
    <property type="protein sequence ID" value="QJA87270.1"/>
    <property type="molecule type" value="Genomic_DNA"/>
</dbReference>
<feature type="domain" description="Phosphoadenosine phosphosulphate reductase" evidence="1">
    <location>
        <begin position="36"/>
        <end position="192"/>
    </location>
</feature>
<dbReference type="InterPro" id="IPR014729">
    <property type="entry name" value="Rossmann-like_a/b/a_fold"/>
</dbReference>
<accession>A0A6M3KS27</accession>
<dbReference type="GO" id="GO:0003824">
    <property type="term" value="F:catalytic activity"/>
    <property type="evidence" value="ECO:0007669"/>
    <property type="project" value="InterPro"/>
</dbReference>
<dbReference type="PANTHER" id="PTHR43196:SF2">
    <property type="entry name" value="PHOSPHOADENOSINE PHOSPHOSULFATE REDUCTASE"/>
    <property type="match status" value="1"/>
</dbReference>
<dbReference type="EMBL" id="MT142532">
    <property type="protein sequence ID" value="QJA84652.1"/>
    <property type="molecule type" value="Genomic_DNA"/>
</dbReference>
<sequence>MSALQTDLLDFRATWERRLPITIARLREHEPPEGYILAYSGGKDSDVLLSLARLAGVRYEAHYYATTIDPPEVVRHVREQEGVILDRPKHSMVELIRRNGLPSRWRRWCCRSLKERLWPDRIVLTGIRGAESSRRAMRSMVEVSRRGKGQRFLHPMFDWSNADLWGYIEAMDILLVGLYAEGRKRVGCVLCPLNPTPGDAERWPHIASAMRRAWLRFCDERRPDLRPDAEATWDRWICTGRATQEPEVDDGCPLFADVRDEVD</sequence>
<dbReference type="InterPro" id="IPR002500">
    <property type="entry name" value="PAPS_reduct_dom"/>
</dbReference>
<protein>
    <submittedName>
        <fullName evidence="2">Putative phosphoadenosine phosphosulfate</fullName>
    </submittedName>
</protein>
<dbReference type="PANTHER" id="PTHR43196">
    <property type="entry name" value="SULFATE ADENYLYLTRANSFERASE SUBUNIT 2"/>
    <property type="match status" value="1"/>
</dbReference>